<evidence type="ECO:0000313" key="1">
    <source>
        <dbReference type="EMBL" id="ADE29239.1"/>
    </source>
</evidence>
<organism evidence="1">
    <name type="scientific">uncultured virus</name>
    <dbReference type="NCBI Taxonomy" id="340016"/>
    <lineage>
        <taxon>Viruses</taxon>
        <taxon>environmental samples</taxon>
    </lineage>
</organism>
<name>D5L2I0_9VIRU</name>
<protein>
    <submittedName>
        <fullName evidence="1">Uncharacterized protein</fullName>
    </submittedName>
</protein>
<dbReference type="EMBL" id="GU735247">
    <property type="protein sequence ID" value="ADE29239.1"/>
    <property type="molecule type" value="Genomic_DNA"/>
</dbReference>
<reference evidence="1" key="1">
    <citation type="journal article" date="2010" name="Environ. Microbiol.">
        <title>The metavirome of a hypersaline environment.</title>
        <authorList>
            <person name="Santos F."/>
            <person name="Yarza P."/>
            <person name="Parro V."/>
            <person name="Briones C."/>
            <person name="Anton J."/>
        </authorList>
    </citation>
    <scope>NUCLEOTIDE SEQUENCE</scope>
</reference>
<sequence>MTEEQEQEQEGINPAADIADLLEDGDHDVQLSPEQDKEDLREFIETVEETDGMSDPGTNAMVRIAKTMLDDEDRQ</sequence>
<accession>D5L2I0</accession>
<proteinExistence type="predicted"/>